<name>A0ABU7XR37_9FLAO</name>
<organism evidence="1 2">
    <name type="scientific">Flavivirga spongiicola</name>
    <dbReference type="NCBI Taxonomy" id="421621"/>
    <lineage>
        <taxon>Bacteria</taxon>
        <taxon>Pseudomonadati</taxon>
        <taxon>Bacteroidota</taxon>
        <taxon>Flavobacteriia</taxon>
        <taxon>Flavobacteriales</taxon>
        <taxon>Flavobacteriaceae</taxon>
        <taxon>Flavivirga</taxon>
    </lineage>
</organism>
<gene>
    <name evidence="1" type="ORF">N1F79_08505</name>
</gene>
<accession>A0ABU7XR37</accession>
<dbReference type="Proteomes" id="UP001337305">
    <property type="component" value="Unassembled WGS sequence"/>
</dbReference>
<reference evidence="1 2" key="1">
    <citation type="submission" date="2022-09" db="EMBL/GenBank/DDBJ databases">
        <title>Genome sequencing of Flavivirga sp. MEBiC05379.</title>
        <authorList>
            <person name="Oh H.-M."/>
            <person name="Kwon K.K."/>
            <person name="Park M.J."/>
            <person name="Yang S.-H."/>
        </authorList>
    </citation>
    <scope>NUCLEOTIDE SEQUENCE [LARGE SCALE GENOMIC DNA]</scope>
    <source>
        <strain evidence="1 2">MEBiC05379</strain>
    </source>
</reference>
<protein>
    <submittedName>
        <fullName evidence="1">Uncharacterized protein</fullName>
    </submittedName>
</protein>
<keyword evidence="2" id="KW-1185">Reference proteome</keyword>
<evidence type="ECO:0000313" key="2">
    <source>
        <dbReference type="Proteomes" id="UP001337305"/>
    </source>
</evidence>
<comment type="caution">
    <text evidence="1">The sequence shown here is derived from an EMBL/GenBank/DDBJ whole genome shotgun (WGS) entry which is preliminary data.</text>
</comment>
<dbReference type="RefSeq" id="WP_303305519.1">
    <property type="nucleotide sequence ID" value="NZ_JAODOP010000004.1"/>
</dbReference>
<sequence>MKFIVLILAALILTSPMREHVDVVVVGTYCDNSESFDNIGLDDQHHDDNEDERNSNHHHHCVDMSITNIFTPTKFEFQLDFSPEFKKPIFSYKKFHSFSFLDRLFQPPRV</sequence>
<proteinExistence type="predicted"/>
<dbReference type="EMBL" id="JAODOP010000004">
    <property type="protein sequence ID" value="MEF3833170.1"/>
    <property type="molecule type" value="Genomic_DNA"/>
</dbReference>
<evidence type="ECO:0000313" key="1">
    <source>
        <dbReference type="EMBL" id="MEF3833170.1"/>
    </source>
</evidence>